<dbReference type="PRINTS" id="PR00026">
    <property type="entry name" value="ENGRAILED"/>
</dbReference>
<dbReference type="KEGG" id="dord:105993838"/>
<keyword evidence="2" id="KW-0217">Developmental protein</keyword>
<dbReference type="PROSITE" id="PS00027">
    <property type="entry name" value="HOMEOBOX_1"/>
    <property type="match status" value="1"/>
</dbReference>
<dbReference type="InterPro" id="IPR050720">
    <property type="entry name" value="Engrailed_Homeobox_TFs"/>
</dbReference>
<keyword evidence="11" id="KW-1185">Reference proteome</keyword>
<dbReference type="FunFam" id="1.10.10.60:FF:000167">
    <property type="entry name" value="Homeobox protein engrailed-like"/>
    <property type="match status" value="1"/>
</dbReference>
<sequence length="889" mass="94060">MPSLRRVYTVPTSLEWREAGGCVALEGRGSVPQQPRRWESAWVVPVFEGPSLAIAPATPAWLEDLDLQQLNVHHSAKGCEEPGPGTCLGKSSAGTRYQGSAGLGDQENDLPTQDKASHCRGRRPRSRPDPASRPPRPGAAPGGIGPLREPRCPALPARPFPAARPGAPRAASPAHGEAAGPCDLGLHNRFKGHAASPAEGGVKEKTMKRKRSTERGERTPVLVEAHGAPAGDEFGFSEIADSIQLASPGVTTGVPATFGEAQQGIPPGQWGCQRASAGFFCVLTEREAFIPQKGSADRAGQRPASAFRSEGIWAGPEALQVVFPTPSRLYEQVLHAGRDASPSTSHPQLDWYGYLSPVLRAADTVGLSVVALWAQCLLGALEMSQLGKRKELCKVVSESAKQIDLWHGSLSEKATAQLAEDDGKGQGASSCQCSLVVPPAGTAFLCHFRKPSVVCGWVWPGLGDASIPQPPPATAYLVSGSRPSGLPALALLSNASHTACLQSAAGLIVGAAKNPSFRFASPETPPDEVVNPSLAQANSREKGSSPPLLEGPCQHTGASGLLTVCHCCLCGTTSPRRRRPPPGREQALEKRSGLKVSAARKFKHKGQELMFSISKCSQNEAVLLSYLSSRLALQFQEYLGGNPKGFLLKDGGCSRRVLKDPVRGYSHGPGTVRSCGAGWGEGAQDAPAARTPCSAWPLPAPGSDSPGHGEGASQTLALHGGAKRGGDPGGPPDGALKARSLGGGGDLSVSSDSDSSQAGATLGAQPMLWPAWVYCTRYSDRPSSGPRSRKPKKKNLNKEDKRPRTAFTAEQLQRLKAEFQTNRYLTEQRRQSLAQELSLNESQIKIWFQNKRAKIKKATGNKNTLAVHLMAQGLYNHSTTAKEGKSDSE</sequence>
<feature type="compositionally biased region" description="Low complexity" evidence="9">
    <location>
        <begin position="747"/>
        <end position="756"/>
    </location>
</feature>
<dbReference type="SUPFAM" id="SSF46689">
    <property type="entry name" value="Homeodomain-like"/>
    <property type="match status" value="1"/>
</dbReference>
<dbReference type="InterPro" id="IPR009057">
    <property type="entry name" value="Homeodomain-like_sf"/>
</dbReference>
<dbReference type="OrthoDB" id="6159439at2759"/>
<proteinExistence type="inferred from homology"/>
<dbReference type="PROSITE" id="PS00033">
    <property type="entry name" value="ENGRAILED"/>
    <property type="match status" value="1"/>
</dbReference>
<feature type="region of interest" description="Disordered" evidence="9">
    <location>
        <begin position="76"/>
        <end position="218"/>
    </location>
</feature>
<comment type="similarity">
    <text evidence="8">Belongs to the Engrailed homeobox family.</text>
</comment>
<protein>
    <recommendedName>
        <fullName evidence="8">Homeobox protein engrailed-like</fullName>
    </recommendedName>
</protein>
<dbReference type="GO" id="GO:0000981">
    <property type="term" value="F:DNA-binding transcription factor activity, RNA polymerase II-specific"/>
    <property type="evidence" value="ECO:0007669"/>
    <property type="project" value="InterPro"/>
</dbReference>
<dbReference type="Gene3D" id="1.10.10.60">
    <property type="entry name" value="Homeodomain-like"/>
    <property type="match status" value="1"/>
</dbReference>
<name>A0A1S3G3P1_DIPOR</name>
<evidence type="ECO:0000259" key="10">
    <source>
        <dbReference type="PROSITE" id="PS50071"/>
    </source>
</evidence>
<keyword evidence="5 6" id="KW-0539">Nucleus</keyword>
<dbReference type="PROSITE" id="PS50071">
    <property type="entry name" value="HOMEOBOX_2"/>
    <property type="match status" value="1"/>
</dbReference>
<dbReference type="SMART" id="SM00389">
    <property type="entry name" value="HOX"/>
    <property type="match status" value="1"/>
</dbReference>
<feature type="domain" description="Homeobox" evidence="10">
    <location>
        <begin position="798"/>
        <end position="858"/>
    </location>
</feature>
<dbReference type="InterPro" id="IPR019737">
    <property type="entry name" value="Homeobox-engrailed_CS"/>
</dbReference>
<dbReference type="InterPro" id="IPR001356">
    <property type="entry name" value="HD"/>
</dbReference>
<dbReference type="InterPro" id="IPR017970">
    <property type="entry name" value="Homeobox_CS"/>
</dbReference>
<dbReference type="Proteomes" id="UP000081671">
    <property type="component" value="Unplaced"/>
</dbReference>
<evidence type="ECO:0000256" key="6">
    <source>
        <dbReference type="PROSITE-ProRule" id="PRU00108"/>
    </source>
</evidence>
<evidence type="ECO:0000256" key="2">
    <source>
        <dbReference type="ARBA" id="ARBA00022473"/>
    </source>
</evidence>
<evidence type="ECO:0000256" key="7">
    <source>
        <dbReference type="RuleBase" id="RU000682"/>
    </source>
</evidence>
<evidence type="ECO:0000256" key="8">
    <source>
        <dbReference type="RuleBase" id="RU510713"/>
    </source>
</evidence>
<dbReference type="Pfam" id="PF10525">
    <property type="entry name" value="Engrail_1_C_sig"/>
    <property type="match status" value="1"/>
</dbReference>
<evidence type="ECO:0000256" key="3">
    <source>
        <dbReference type="ARBA" id="ARBA00023125"/>
    </source>
</evidence>
<dbReference type="InterPro" id="IPR000747">
    <property type="entry name" value="HD_engrailed"/>
</dbReference>
<dbReference type="GO" id="GO:0071542">
    <property type="term" value="P:dopaminergic neuron differentiation"/>
    <property type="evidence" value="ECO:0007669"/>
    <property type="project" value="UniProtKB-ARBA"/>
</dbReference>
<dbReference type="PANTHER" id="PTHR24341">
    <property type="entry name" value="HOMEOBOX PROTEIN ENGRAILED"/>
    <property type="match status" value="1"/>
</dbReference>
<dbReference type="CTD" id="2020"/>
<dbReference type="InterPro" id="IPR020479">
    <property type="entry name" value="HD_metazoa"/>
</dbReference>
<dbReference type="RefSeq" id="XP_012882662.1">
    <property type="nucleotide sequence ID" value="XM_013027208.1"/>
</dbReference>
<reference evidence="12" key="1">
    <citation type="submission" date="2025-08" db="UniProtKB">
        <authorList>
            <consortium name="RefSeq"/>
        </authorList>
    </citation>
    <scope>IDENTIFICATION</scope>
    <source>
        <tissue evidence="12">Kidney</tissue>
    </source>
</reference>
<evidence type="ECO:0000313" key="12">
    <source>
        <dbReference type="RefSeq" id="XP_012882662.1"/>
    </source>
</evidence>
<dbReference type="Pfam" id="PF00046">
    <property type="entry name" value="Homeodomain"/>
    <property type="match status" value="1"/>
</dbReference>
<dbReference type="GO" id="GO:0000978">
    <property type="term" value="F:RNA polymerase II cis-regulatory region sequence-specific DNA binding"/>
    <property type="evidence" value="ECO:0007669"/>
    <property type="project" value="TreeGrafter"/>
</dbReference>
<dbReference type="InParanoid" id="A0A1S3G3P1"/>
<evidence type="ECO:0000256" key="4">
    <source>
        <dbReference type="ARBA" id="ARBA00023155"/>
    </source>
</evidence>
<evidence type="ECO:0000256" key="1">
    <source>
        <dbReference type="ARBA" id="ARBA00004123"/>
    </source>
</evidence>
<dbReference type="GeneID" id="105993838"/>
<evidence type="ECO:0000256" key="9">
    <source>
        <dbReference type="SAM" id="MobiDB-lite"/>
    </source>
</evidence>
<evidence type="ECO:0000256" key="5">
    <source>
        <dbReference type="ARBA" id="ARBA00023242"/>
    </source>
</evidence>
<feature type="DNA-binding region" description="Homeobox" evidence="6">
    <location>
        <begin position="800"/>
        <end position="859"/>
    </location>
</feature>
<dbReference type="STRING" id="10020.ENSDORP00000017540"/>
<feature type="compositionally biased region" description="Low complexity" evidence="9">
    <location>
        <begin position="152"/>
        <end position="174"/>
    </location>
</feature>
<dbReference type="GO" id="GO:0005634">
    <property type="term" value="C:nucleus"/>
    <property type="evidence" value="ECO:0007669"/>
    <property type="project" value="UniProtKB-SubCell"/>
</dbReference>
<feature type="region of interest" description="Disordered" evidence="9">
    <location>
        <begin position="663"/>
        <end position="762"/>
    </location>
</feature>
<gene>
    <name evidence="12" type="primary">En2</name>
</gene>
<organism evidence="11 12">
    <name type="scientific">Dipodomys ordii</name>
    <name type="common">Ord's kangaroo rat</name>
    <dbReference type="NCBI Taxonomy" id="10020"/>
    <lineage>
        <taxon>Eukaryota</taxon>
        <taxon>Metazoa</taxon>
        <taxon>Chordata</taxon>
        <taxon>Craniata</taxon>
        <taxon>Vertebrata</taxon>
        <taxon>Euteleostomi</taxon>
        <taxon>Mammalia</taxon>
        <taxon>Eutheria</taxon>
        <taxon>Euarchontoglires</taxon>
        <taxon>Glires</taxon>
        <taxon>Rodentia</taxon>
        <taxon>Castorimorpha</taxon>
        <taxon>Heteromyidae</taxon>
        <taxon>Dipodomyinae</taxon>
        <taxon>Dipodomys</taxon>
    </lineage>
</organism>
<dbReference type="CDD" id="cd00086">
    <property type="entry name" value="homeodomain"/>
    <property type="match status" value="1"/>
</dbReference>
<comment type="subcellular location">
    <subcellularLocation>
        <location evidence="1 6 7">Nucleus</location>
    </subcellularLocation>
</comment>
<accession>A0A1S3G3P1</accession>
<dbReference type="AlphaFoldDB" id="A0A1S3G3P1"/>
<dbReference type="PRINTS" id="PR00024">
    <property type="entry name" value="HOMEOBOX"/>
</dbReference>
<dbReference type="InterPro" id="IPR019549">
    <property type="entry name" value="Homeobox-engrailed_C-terminal"/>
</dbReference>
<feature type="region of interest" description="Disordered" evidence="9">
    <location>
        <begin position="520"/>
        <end position="548"/>
    </location>
</feature>
<keyword evidence="4 6" id="KW-0371">Homeobox</keyword>
<evidence type="ECO:0000313" key="11">
    <source>
        <dbReference type="Proteomes" id="UP000081671"/>
    </source>
</evidence>
<keyword evidence="3 6" id="KW-0238">DNA-binding</keyword>
<feature type="region of interest" description="Disordered" evidence="9">
    <location>
        <begin position="780"/>
        <end position="805"/>
    </location>
</feature>
<dbReference type="PANTHER" id="PTHR24341:SF5">
    <property type="entry name" value="HOMEOBOX PROTEIN ENGRAILED-2"/>
    <property type="match status" value="1"/>
</dbReference>
<dbReference type="GO" id="GO:1990403">
    <property type="term" value="P:embryonic brain development"/>
    <property type="evidence" value="ECO:0007669"/>
    <property type="project" value="UniProtKB-ARBA"/>
</dbReference>